<dbReference type="PANTHER" id="PTHR11782">
    <property type="entry name" value="ADENOSINE/GUANOSINE DIPHOSPHATASE"/>
    <property type="match status" value="1"/>
</dbReference>
<keyword evidence="4" id="KW-0547">Nucleotide-binding</keyword>
<gene>
    <name evidence="7" type="primary">YND1</name>
    <name evidence="7" type="ORF">H4R20_003806</name>
</gene>
<comment type="similarity">
    <text evidence="1 5">Belongs to the GDA1/CD39 NTPase family.</text>
</comment>
<dbReference type="GO" id="GO:0004382">
    <property type="term" value="F:GDP phosphatase activity"/>
    <property type="evidence" value="ECO:0007669"/>
    <property type="project" value="TreeGrafter"/>
</dbReference>
<keyword evidence="6" id="KW-0472">Membrane</keyword>
<dbReference type="GO" id="GO:0017111">
    <property type="term" value="F:ribonucleoside triphosphate phosphatase activity"/>
    <property type="evidence" value="ECO:0007669"/>
    <property type="project" value="TreeGrafter"/>
</dbReference>
<accession>A0A9W8HZU1</accession>
<dbReference type="Gene3D" id="3.30.420.40">
    <property type="match status" value="1"/>
</dbReference>
<sequence>QKRSYSVVIDAGSSGSRVMIYSWDSPELQQQSASSANHSSRIRLPLIERAGEKWTFKTSPGISSFADSVESVGAQHIKPLLDFAQATVPQQQIGQTPVLLLATAGMRLLDPSQQHLLLKTACSYARNNYAFSLPDCADSFQVVSGELEGLYGWVAVNYLLDGFGSQKSNRQRQSLSHGFLDMGGASAQIAFEPAAAVQPLHRDDLARVTLRSLDGEDHAFDVFVATFLGHGTNEARRRFVDRLKHMAAKEDATGAVPSIEDPCLPTGLLLPTTDGSAVLRGGGRFSECVAATEPLLNLTSCPIEPCLLAGVPAPKIDFALQRFVGVSEYWYASHDYLGLGGLWDVERFERQAARFCRRPWAELQRLLPSSSGDENVMRAGRLQMQCFKAAWLVNVLHKGFGVPRGLSSNFESVDRVGDVEVSWTLGALLMLRVLHTIAPSKASLRAASHPGIVLSAKQSAVSQAGEPVELVDDSLWSPLRVVGAGRLLVLWSLQPVHVRVIIAAALAALVAMALPLLNRRRGVPMFW</sequence>
<evidence type="ECO:0000256" key="1">
    <source>
        <dbReference type="ARBA" id="ARBA00009283"/>
    </source>
</evidence>
<name>A0A9W8HZU1_9FUNG</name>
<dbReference type="GO" id="GO:0016020">
    <property type="term" value="C:membrane"/>
    <property type="evidence" value="ECO:0007669"/>
    <property type="project" value="TreeGrafter"/>
</dbReference>
<evidence type="ECO:0000256" key="3">
    <source>
        <dbReference type="PIRSR" id="PIRSR600407-1"/>
    </source>
</evidence>
<dbReference type="EMBL" id="JANBUO010000869">
    <property type="protein sequence ID" value="KAJ2801112.1"/>
    <property type="molecule type" value="Genomic_DNA"/>
</dbReference>
<dbReference type="OrthoDB" id="6372431at2759"/>
<dbReference type="EC" id="3.6.1.5" evidence="7"/>
<dbReference type="GO" id="GO:0004050">
    <property type="term" value="F:apyrase activity"/>
    <property type="evidence" value="ECO:0007669"/>
    <property type="project" value="UniProtKB-EC"/>
</dbReference>
<feature type="active site" description="Proton acceptor" evidence="3">
    <location>
        <position position="148"/>
    </location>
</feature>
<feature type="binding site" evidence="4">
    <location>
        <begin position="184"/>
        <end position="188"/>
    </location>
    <ligand>
        <name>ATP</name>
        <dbReference type="ChEBI" id="CHEBI:30616"/>
    </ligand>
</feature>
<dbReference type="PANTHER" id="PTHR11782:SF121">
    <property type="entry name" value="NUCLEOSIDE-DIPHOSPHATASE MIG-23"/>
    <property type="match status" value="1"/>
</dbReference>
<reference evidence="7" key="1">
    <citation type="submission" date="2022-07" db="EMBL/GenBank/DDBJ databases">
        <title>Phylogenomic reconstructions and comparative analyses of Kickxellomycotina fungi.</title>
        <authorList>
            <person name="Reynolds N.K."/>
            <person name="Stajich J.E."/>
            <person name="Barry K."/>
            <person name="Grigoriev I.V."/>
            <person name="Crous P."/>
            <person name="Smith M.E."/>
        </authorList>
    </citation>
    <scope>NUCLEOTIDE SEQUENCE</scope>
    <source>
        <strain evidence="7">NRRL 1565</strain>
    </source>
</reference>
<dbReference type="Proteomes" id="UP001140094">
    <property type="component" value="Unassembled WGS sequence"/>
</dbReference>
<dbReference type="InterPro" id="IPR000407">
    <property type="entry name" value="GDA1_CD39_NTPase"/>
</dbReference>
<keyword evidence="8" id="KW-1185">Reference proteome</keyword>
<dbReference type="GO" id="GO:0045134">
    <property type="term" value="F:UDP phosphatase activity"/>
    <property type="evidence" value="ECO:0007669"/>
    <property type="project" value="TreeGrafter"/>
</dbReference>
<evidence type="ECO:0000313" key="7">
    <source>
        <dbReference type="EMBL" id="KAJ2801112.1"/>
    </source>
</evidence>
<dbReference type="GO" id="GO:0005794">
    <property type="term" value="C:Golgi apparatus"/>
    <property type="evidence" value="ECO:0007669"/>
    <property type="project" value="TreeGrafter"/>
</dbReference>
<feature type="non-terminal residue" evidence="7">
    <location>
        <position position="1"/>
    </location>
</feature>
<evidence type="ECO:0000256" key="5">
    <source>
        <dbReference type="RuleBase" id="RU003833"/>
    </source>
</evidence>
<protein>
    <submittedName>
        <fullName evidence="7">Golgi apyrase</fullName>
        <ecNumber evidence="7">3.6.1.5</ecNumber>
    </submittedName>
</protein>
<feature type="transmembrane region" description="Helical" evidence="6">
    <location>
        <begin position="496"/>
        <end position="517"/>
    </location>
</feature>
<evidence type="ECO:0000256" key="6">
    <source>
        <dbReference type="SAM" id="Phobius"/>
    </source>
</evidence>
<organism evidence="7 8">
    <name type="scientific">Coemansia guatemalensis</name>
    <dbReference type="NCBI Taxonomy" id="2761395"/>
    <lineage>
        <taxon>Eukaryota</taxon>
        <taxon>Fungi</taxon>
        <taxon>Fungi incertae sedis</taxon>
        <taxon>Zoopagomycota</taxon>
        <taxon>Kickxellomycotina</taxon>
        <taxon>Kickxellomycetes</taxon>
        <taxon>Kickxellales</taxon>
        <taxon>Kickxellaceae</taxon>
        <taxon>Coemansia</taxon>
    </lineage>
</organism>
<comment type="caution">
    <text evidence="7">The sequence shown here is derived from an EMBL/GenBank/DDBJ whole genome shotgun (WGS) entry which is preliminary data.</text>
</comment>
<dbReference type="CDD" id="cd24039">
    <property type="entry name" value="ASKHA_NBD_YND1-like"/>
    <property type="match status" value="1"/>
</dbReference>
<evidence type="ECO:0000256" key="4">
    <source>
        <dbReference type="PIRSR" id="PIRSR600407-2"/>
    </source>
</evidence>
<dbReference type="GO" id="GO:0046036">
    <property type="term" value="P:CTP metabolic process"/>
    <property type="evidence" value="ECO:0007669"/>
    <property type="project" value="TreeGrafter"/>
</dbReference>
<keyword evidence="6" id="KW-0812">Transmembrane</keyword>
<dbReference type="GO" id="GO:0005524">
    <property type="term" value="F:ATP binding"/>
    <property type="evidence" value="ECO:0007669"/>
    <property type="project" value="UniProtKB-KW"/>
</dbReference>
<evidence type="ECO:0000313" key="8">
    <source>
        <dbReference type="Proteomes" id="UP001140094"/>
    </source>
</evidence>
<keyword evidence="2 5" id="KW-0378">Hydrolase</keyword>
<dbReference type="PROSITE" id="PS01238">
    <property type="entry name" value="GDA1_CD39_NTPASE"/>
    <property type="match status" value="1"/>
</dbReference>
<proteinExistence type="inferred from homology"/>
<dbReference type="AlphaFoldDB" id="A0A9W8HZU1"/>
<dbReference type="GO" id="GO:0006256">
    <property type="term" value="P:UDP catabolic process"/>
    <property type="evidence" value="ECO:0007669"/>
    <property type="project" value="TreeGrafter"/>
</dbReference>
<evidence type="ECO:0000256" key="2">
    <source>
        <dbReference type="ARBA" id="ARBA00022801"/>
    </source>
</evidence>
<dbReference type="Pfam" id="PF01150">
    <property type="entry name" value="GDA1_CD39"/>
    <property type="match status" value="1"/>
</dbReference>
<dbReference type="Gene3D" id="3.30.420.150">
    <property type="entry name" value="Exopolyphosphatase. Domain 2"/>
    <property type="match status" value="1"/>
</dbReference>
<keyword evidence="6" id="KW-1133">Transmembrane helix</keyword>
<keyword evidence="4" id="KW-0067">ATP-binding</keyword>